<evidence type="ECO:0000256" key="1">
    <source>
        <dbReference type="SAM" id="Phobius"/>
    </source>
</evidence>
<dbReference type="Gene3D" id="3.90.550.10">
    <property type="entry name" value="Spore Coat Polysaccharide Biosynthesis Protein SpsA, Chain A"/>
    <property type="match status" value="1"/>
</dbReference>
<keyword evidence="4" id="KW-1185">Reference proteome</keyword>
<keyword evidence="1" id="KW-0812">Transmembrane</keyword>
<dbReference type="PANTHER" id="PTHR22916:SF3">
    <property type="entry name" value="UDP-GLCNAC:BETAGAL BETA-1,3-N-ACETYLGLUCOSAMINYLTRANSFERASE-LIKE PROTEIN 1"/>
    <property type="match status" value="1"/>
</dbReference>
<organism evidence="3 4">
    <name type="scientific">Fischerella thermalis JSC-11</name>
    <dbReference type="NCBI Taxonomy" id="741277"/>
    <lineage>
        <taxon>Bacteria</taxon>
        <taxon>Bacillati</taxon>
        <taxon>Cyanobacteriota</taxon>
        <taxon>Cyanophyceae</taxon>
        <taxon>Nostocales</taxon>
        <taxon>Hapalosiphonaceae</taxon>
        <taxon>Fischerella</taxon>
    </lineage>
</organism>
<evidence type="ECO:0000313" key="3">
    <source>
        <dbReference type="EMBL" id="EHC10619.1"/>
    </source>
</evidence>
<dbReference type="EMBL" id="AGIZ01000011">
    <property type="protein sequence ID" value="EHC10619.1"/>
    <property type="molecule type" value="Genomic_DNA"/>
</dbReference>
<feature type="domain" description="Glycosyltransferase 2-like" evidence="2">
    <location>
        <begin position="12"/>
        <end position="137"/>
    </location>
</feature>
<reference evidence="3 4" key="1">
    <citation type="submission" date="2011-09" db="EMBL/GenBank/DDBJ databases">
        <title>The draft genome of Fischerella sp. JSC-11.</title>
        <authorList>
            <consortium name="US DOE Joint Genome Institute (JGI-PGF)"/>
            <person name="Lucas S."/>
            <person name="Han J."/>
            <person name="Lapidus A."/>
            <person name="Cheng J.-F."/>
            <person name="Goodwin L."/>
            <person name="Pitluck S."/>
            <person name="Peters L."/>
            <person name="Land M.L."/>
            <person name="Hauser L."/>
            <person name="Sarkisova S."/>
            <person name="Bryant D.A."/>
            <person name="Brown I."/>
            <person name="Woyke T.J."/>
        </authorList>
    </citation>
    <scope>NUCLEOTIDE SEQUENCE [LARGE SCALE GENOMIC DNA]</scope>
    <source>
        <strain evidence="3 4">JSC-11</strain>
    </source>
</reference>
<comment type="caution">
    <text evidence="3">The sequence shown here is derived from an EMBL/GenBank/DDBJ whole genome shotgun (WGS) entry which is preliminary data.</text>
</comment>
<sequence length="317" mass="37012">MYMDTQSHPKISILLPVFNGQRYIRECINSILNQSFTNFELLISNDCSTDDSHNIIQEFSDPRIIYLSNQKNQGLFKNLNLILKLANAPIIRFICQDDILFSDCLENEILFFENHPEIDISFCKSHIIDRNGMTLSQGALKDLPDVIDSHLSMQLFYYYGCIPGNLSTVCIRRKCIDEVGLFNESLYVSGDYEMWVRICQTKKLGVIHKHLLKVRSHDKQLSRTSESGVRVISENREIRSKILTILPKNVHFQAKFYCQMRQNVLDVHHSIYCLRYKKLNNFLRILKIMGLGDFSCGLFFWLITLNNHLYKPQPKFV</sequence>
<keyword evidence="3" id="KW-0808">Transferase</keyword>
<keyword evidence="1" id="KW-1133">Transmembrane helix</keyword>
<keyword evidence="1" id="KW-0472">Membrane</keyword>
<evidence type="ECO:0000313" key="4">
    <source>
        <dbReference type="Proteomes" id="UP000004344"/>
    </source>
</evidence>
<dbReference type="GO" id="GO:0016758">
    <property type="term" value="F:hexosyltransferase activity"/>
    <property type="evidence" value="ECO:0007669"/>
    <property type="project" value="UniProtKB-ARBA"/>
</dbReference>
<dbReference type="SUPFAM" id="SSF53448">
    <property type="entry name" value="Nucleotide-diphospho-sugar transferases"/>
    <property type="match status" value="1"/>
</dbReference>
<protein>
    <submittedName>
        <fullName evidence="3">Glycosyl transferase family 2</fullName>
    </submittedName>
</protein>
<evidence type="ECO:0000259" key="2">
    <source>
        <dbReference type="Pfam" id="PF00535"/>
    </source>
</evidence>
<gene>
    <name evidence="3" type="ORF">FJSC11DRAFT_3558</name>
</gene>
<dbReference type="InterPro" id="IPR029044">
    <property type="entry name" value="Nucleotide-diphossugar_trans"/>
</dbReference>
<dbReference type="Pfam" id="PF00535">
    <property type="entry name" value="Glycos_transf_2"/>
    <property type="match status" value="1"/>
</dbReference>
<proteinExistence type="predicted"/>
<dbReference type="Proteomes" id="UP000004344">
    <property type="component" value="Unassembled WGS sequence"/>
</dbReference>
<dbReference type="InterPro" id="IPR001173">
    <property type="entry name" value="Glyco_trans_2-like"/>
</dbReference>
<dbReference type="PANTHER" id="PTHR22916">
    <property type="entry name" value="GLYCOSYLTRANSFERASE"/>
    <property type="match status" value="1"/>
</dbReference>
<name>G6FXF9_9CYAN</name>
<feature type="transmembrane region" description="Helical" evidence="1">
    <location>
        <begin position="285"/>
        <end position="303"/>
    </location>
</feature>
<accession>G6FXF9</accession>
<dbReference type="AlphaFoldDB" id="G6FXF9"/>
<dbReference type="PATRIC" id="fig|741277.3.peg.2974"/>